<dbReference type="Proteomes" id="UP000655868">
    <property type="component" value="Unassembled WGS sequence"/>
</dbReference>
<sequence>MTVPLLVRLYVPEEVGTPMSIKAISPLDAAFLLIESDDMPWHAALLMLFTLPDDATASFVPELVDRMRGPHKPVSPFNLAPAYAKLPQLPFVREVDTIDVDHHVVVHCLPQPGGEDELNSVIGELHSRRLDPSRPLWELHLIEGLADNRFAAFIKIHHSLADGVTGMRRLLQWLTPNPAADPCSPLFTVGPTGRVDTPVTPRRGLRAARKQLAARATAGHELSRTIYEMMRRTYAGQALTVPYRTPKTVWHGRIDSDRSIAYTQFDLSRLKALADATDTKFSDIAFYTCGSALRTYLAEHADVPSTPLTAGVPMSTRDENDNRPGSAFGFITVDLATNIADPIERLQTIARSNATATEQLSHLSEPGLVLQPVLANGPMIAALALRFGKRTPAAFGLVMSNIPGPKVQLYLDGARLDALVPVSVPMHNSPVNMTCIGHGDKITFGIAVATRKVPDVGHIAAGLEKAIVDLERQVAARKAA</sequence>
<evidence type="ECO:0000259" key="12">
    <source>
        <dbReference type="Pfam" id="PF03007"/>
    </source>
</evidence>
<dbReference type="RefSeq" id="WP_199700908.1">
    <property type="nucleotide sequence ID" value="NZ_JAEMNV010000001.1"/>
</dbReference>
<feature type="domain" description="O-acyltransferase WSD1-like N-terminal" evidence="12">
    <location>
        <begin position="25"/>
        <end position="284"/>
    </location>
</feature>
<dbReference type="Pfam" id="PF06974">
    <property type="entry name" value="WS_DGAT_C"/>
    <property type="match status" value="1"/>
</dbReference>
<dbReference type="InterPro" id="IPR004255">
    <property type="entry name" value="O-acyltransferase_WSD1_N"/>
</dbReference>
<dbReference type="EC" id="2.3.1.20" evidence="4 11"/>
<evidence type="ECO:0000256" key="1">
    <source>
        <dbReference type="ARBA" id="ARBA00004771"/>
    </source>
</evidence>
<dbReference type="PANTHER" id="PTHR31650:SF1">
    <property type="entry name" value="WAX ESTER SYNTHASE_DIACYLGLYCEROL ACYLTRANSFERASE 4-RELATED"/>
    <property type="match status" value="1"/>
</dbReference>
<comment type="pathway">
    <text evidence="1 11">Glycerolipid metabolism; triacylglycerol biosynthesis.</text>
</comment>
<evidence type="ECO:0000313" key="14">
    <source>
        <dbReference type="EMBL" id="MBJ8337308.1"/>
    </source>
</evidence>
<keyword evidence="9 11" id="KW-0012">Acyltransferase</keyword>
<dbReference type="GO" id="GO:0019432">
    <property type="term" value="P:triglyceride biosynthetic process"/>
    <property type="evidence" value="ECO:0007669"/>
    <property type="project" value="TreeGrafter"/>
</dbReference>
<feature type="domain" description="O-acyltransferase WSD1 C-terminal" evidence="13">
    <location>
        <begin position="325"/>
        <end position="470"/>
    </location>
</feature>
<evidence type="ECO:0000259" key="13">
    <source>
        <dbReference type="Pfam" id="PF06974"/>
    </source>
</evidence>
<accession>A0A934U1C7</accession>
<dbReference type="GO" id="GO:0005886">
    <property type="term" value="C:plasma membrane"/>
    <property type="evidence" value="ECO:0007669"/>
    <property type="project" value="TreeGrafter"/>
</dbReference>
<comment type="catalytic activity">
    <reaction evidence="10 11">
        <text>an acyl-CoA + a 1,2-diacyl-sn-glycerol = a triacyl-sn-glycerol + CoA</text>
        <dbReference type="Rhea" id="RHEA:10868"/>
        <dbReference type="ChEBI" id="CHEBI:17815"/>
        <dbReference type="ChEBI" id="CHEBI:57287"/>
        <dbReference type="ChEBI" id="CHEBI:58342"/>
        <dbReference type="ChEBI" id="CHEBI:64615"/>
        <dbReference type="EC" id="2.3.1.20"/>
    </reaction>
</comment>
<keyword evidence="5 11" id="KW-0444">Lipid biosynthesis</keyword>
<name>A0A934U1C7_9NOCA</name>
<evidence type="ECO:0000256" key="7">
    <source>
        <dbReference type="ARBA" id="ARBA00022798"/>
    </source>
</evidence>
<dbReference type="InterPro" id="IPR014292">
    <property type="entry name" value="Acyl_transf_WS/DGAT"/>
</dbReference>
<dbReference type="InterPro" id="IPR009721">
    <property type="entry name" value="O-acyltransferase_WSD1_C"/>
</dbReference>
<proteinExistence type="inferred from homology"/>
<dbReference type="EMBL" id="JAEMNV010000001">
    <property type="protein sequence ID" value="MBJ8337308.1"/>
    <property type="molecule type" value="Genomic_DNA"/>
</dbReference>
<dbReference type="GO" id="GO:0001666">
    <property type="term" value="P:response to hypoxia"/>
    <property type="evidence" value="ECO:0007669"/>
    <property type="project" value="TreeGrafter"/>
</dbReference>
<evidence type="ECO:0000256" key="11">
    <source>
        <dbReference type="RuleBase" id="RU361241"/>
    </source>
</evidence>
<dbReference type="PANTHER" id="PTHR31650">
    <property type="entry name" value="O-ACYLTRANSFERASE (WSD1-LIKE) FAMILY PROTEIN"/>
    <property type="match status" value="1"/>
</dbReference>
<comment type="pathway">
    <text evidence="2">Lipid metabolism.</text>
</comment>
<dbReference type="GO" id="GO:0004144">
    <property type="term" value="F:diacylglycerol O-acyltransferase activity"/>
    <property type="evidence" value="ECO:0007669"/>
    <property type="project" value="UniProtKB-EC"/>
</dbReference>
<dbReference type="InterPro" id="IPR045034">
    <property type="entry name" value="O-acyltransferase_WSD1-like"/>
</dbReference>
<gene>
    <name evidence="14" type="ORF">JGU71_00285</name>
</gene>
<evidence type="ECO:0000256" key="10">
    <source>
        <dbReference type="ARBA" id="ARBA00048109"/>
    </source>
</evidence>
<reference evidence="14" key="1">
    <citation type="submission" date="2020-12" db="EMBL/GenBank/DDBJ databases">
        <title>Antrihabitans popcorni sp. nov. and Antrihabitans auranticaus sp. nov., isolated from a larva cave.</title>
        <authorList>
            <person name="Lee S.D."/>
            <person name="Kim I.S."/>
        </authorList>
    </citation>
    <scope>NUCLEOTIDE SEQUENCE</scope>
    <source>
        <strain evidence="14">YC3-6</strain>
    </source>
</reference>
<keyword evidence="8 11" id="KW-0443">Lipid metabolism</keyword>
<evidence type="ECO:0000256" key="3">
    <source>
        <dbReference type="ARBA" id="ARBA00009587"/>
    </source>
</evidence>
<dbReference type="NCBIfam" id="TIGR02946">
    <property type="entry name" value="acyl_WS_DGAT"/>
    <property type="match status" value="1"/>
</dbReference>
<dbReference type="AlphaFoldDB" id="A0A934U1C7"/>
<dbReference type="GO" id="GO:0071731">
    <property type="term" value="P:response to nitric oxide"/>
    <property type="evidence" value="ECO:0007669"/>
    <property type="project" value="TreeGrafter"/>
</dbReference>
<evidence type="ECO:0000256" key="4">
    <source>
        <dbReference type="ARBA" id="ARBA00013244"/>
    </source>
</evidence>
<dbReference type="Pfam" id="PF03007">
    <property type="entry name" value="WS_DGAT_cat"/>
    <property type="match status" value="1"/>
</dbReference>
<evidence type="ECO:0000256" key="6">
    <source>
        <dbReference type="ARBA" id="ARBA00022679"/>
    </source>
</evidence>
<protein>
    <recommendedName>
        <fullName evidence="4 11">Diacylglycerol O-acyltransferase</fullName>
        <ecNumber evidence="4 11">2.3.1.20</ecNumber>
    </recommendedName>
</protein>
<keyword evidence="7 11" id="KW-0319">Glycerol metabolism</keyword>
<dbReference type="GO" id="GO:0006071">
    <property type="term" value="P:glycerol metabolic process"/>
    <property type="evidence" value="ECO:0007669"/>
    <property type="project" value="UniProtKB-KW"/>
</dbReference>
<keyword evidence="6 11" id="KW-0808">Transferase</keyword>
<evidence type="ECO:0000313" key="15">
    <source>
        <dbReference type="Proteomes" id="UP000655868"/>
    </source>
</evidence>
<evidence type="ECO:0000256" key="5">
    <source>
        <dbReference type="ARBA" id="ARBA00022516"/>
    </source>
</evidence>
<dbReference type="SUPFAM" id="SSF52777">
    <property type="entry name" value="CoA-dependent acyltransferases"/>
    <property type="match status" value="1"/>
</dbReference>
<organism evidence="14 15">
    <name type="scientific">Antrihabitans stalagmiti</name>
    <dbReference type="NCBI Taxonomy" id="2799499"/>
    <lineage>
        <taxon>Bacteria</taxon>
        <taxon>Bacillati</taxon>
        <taxon>Actinomycetota</taxon>
        <taxon>Actinomycetes</taxon>
        <taxon>Mycobacteriales</taxon>
        <taxon>Nocardiaceae</taxon>
        <taxon>Antrihabitans</taxon>
    </lineage>
</organism>
<dbReference type="GO" id="GO:0051701">
    <property type="term" value="P:biological process involved in interaction with host"/>
    <property type="evidence" value="ECO:0007669"/>
    <property type="project" value="TreeGrafter"/>
</dbReference>
<comment type="caution">
    <text evidence="14">The sequence shown here is derived from an EMBL/GenBank/DDBJ whole genome shotgun (WGS) entry which is preliminary data.</text>
</comment>
<comment type="similarity">
    <text evidence="3 11">Belongs to the long-chain O-acyltransferase family.</text>
</comment>
<evidence type="ECO:0000256" key="2">
    <source>
        <dbReference type="ARBA" id="ARBA00005189"/>
    </source>
</evidence>
<keyword evidence="15" id="KW-1185">Reference proteome</keyword>
<evidence type="ECO:0000256" key="8">
    <source>
        <dbReference type="ARBA" id="ARBA00023098"/>
    </source>
</evidence>
<evidence type="ECO:0000256" key="9">
    <source>
        <dbReference type="ARBA" id="ARBA00023315"/>
    </source>
</evidence>